<proteinExistence type="predicted"/>
<sequence>MLEKTAPVVFQCAICFDDFPEDAVARADGCTHSFCRQCLREYATSKINDRRFPIFCPVCVTEKDRQERGVVNEIVIQQIGISDEDYQIFEELQLTSFCIFLHCRRCKNTMFVDRQELQETKIIVCPLPRCQYTWCQACQQEVEVGGAQHSCDGSSELQYLMEKQGWKPCPGCRTPVQKSEGCNHMTCITPACNVHFCYTDGLMITKGGTRTEIGNAITAHYNKCALFDVV</sequence>
<evidence type="ECO:0000256" key="4">
    <source>
        <dbReference type="ARBA" id="ARBA00022679"/>
    </source>
</evidence>
<keyword evidence="4" id="KW-0808">Transferase</keyword>
<comment type="caution">
    <text evidence="13">The sequence shown here is derived from an EMBL/GenBank/DDBJ whole genome shotgun (WGS) entry which is preliminary data.</text>
</comment>
<keyword evidence="8" id="KW-0833">Ubl conjugation pathway</keyword>
<dbReference type="EMBL" id="MU151055">
    <property type="protein sequence ID" value="KAF9454220.1"/>
    <property type="molecule type" value="Genomic_DNA"/>
</dbReference>
<evidence type="ECO:0000259" key="12">
    <source>
        <dbReference type="PROSITE" id="PS51873"/>
    </source>
</evidence>
<keyword evidence="9" id="KW-0862">Zinc</keyword>
<protein>
    <recommendedName>
        <fullName evidence="3">RBR-type E3 ubiquitin transferase</fullName>
        <ecNumber evidence="3">2.3.2.31</ecNumber>
    </recommendedName>
</protein>
<gene>
    <name evidence="13" type="ORF">P691DRAFT_717574</name>
</gene>
<evidence type="ECO:0000256" key="5">
    <source>
        <dbReference type="ARBA" id="ARBA00022723"/>
    </source>
</evidence>
<comment type="pathway">
    <text evidence="2">Protein modification; protein ubiquitination.</text>
</comment>
<feature type="domain" description="RING-type" evidence="11">
    <location>
        <begin position="12"/>
        <end position="59"/>
    </location>
</feature>
<evidence type="ECO:0000256" key="8">
    <source>
        <dbReference type="ARBA" id="ARBA00022786"/>
    </source>
</evidence>
<name>A0A9P5XR67_9AGAR</name>
<dbReference type="EC" id="2.3.2.31" evidence="3"/>
<evidence type="ECO:0000259" key="11">
    <source>
        <dbReference type="PROSITE" id="PS50089"/>
    </source>
</evidence>
<keyword evidence="5" id="KW-0479">Metal-binding</keyword>
<evidence type="ECO:0000256" key="2">
    <source>
        <dbReference type="ARBA" id="ARBA00004906"/>
    </source>
</evidence>
<keyword evidence="7 10" id="KW-0863">Zinc-finger</keyword>
<reference evidence="13" key="1">
    <citation type="submission" date="2020-11" db="EMBL/GenBank/DDBJ databases">
        <authorList>
            <consortium name="DOE Joint Genome Institute"/>
            <person name="Ahrendt S."/>
            <person name="Riley R."/>
            <person name="Andreopoulos W."/>
            <person name="Labutti K."/>
            <person name="Pangilinan J."/>
            <person name="Ruiz-Duenas F.J."/>
            <person name="Barrasa J.M."/>
            <person name="Sanchez-Garcia M."/>
            <person name="Camarero S."/>
            <person name="Miyauchi S."/>
            <person name="Serrano A."/>
            <person name="Linde D."/>
            <person name="Babiker R."/>
            <person name="Drula E."/>
            <person name="Ayuso-Fernandez I."/>
            <person name="Pacheco R."/>
            <person name="Padilla G."/>
            <person name="Ferreira P."/>
            <person name="Barriuso J."/>
            <person name="Kellner H."/>
            <person name="Castanera R."/>
            <person name="Alfaro M."/>
            <person name="Ramirez L."/>
            <person name="Pisabarro A.G."/>
            <person name="Kuo A."/>
            <person name="Tritt A."/>
            <person name="Lipzen A."/>
            <person name="He G."/>
            <person name="Yan M."/>
            <person name="Ng V."/>
            <person name="Cullen D."/>
            <person name="Martin F."/>
            <person name="Rosso M.-N."/>
            <person name="Henrissat B."/>
            <person name="Hibbett D."/>
            <person name="Martinez A.T."/>
            <person name="Grigoriev I.V."/>
        </authorList>
    </citation>
    <scope>NUCLEOTIDE SEQUENCE</scope>
    <source>
        <strain evidence="13">MF-IS2</strain>
    </source>
</reference>
<dbReference type="PANTHER" id="PTHR11685">
    <property type="entry name" value="RBR FAMILY RING FINGER AND IBR DOMAIN-CONTAINING"/>
    <property type="match status" value="1"/>
</dbReference>
<evidence type="ECO:0000256" key="6">
    <source>
        <dbReference type="ARBA" id="ARBA00022737"/>
    </source>
</evidence>
<dbReference type="InterPro" id="IPR031127">
    <property type="entry name" value="E3_UB_ligase_RBR"/>
</dbReference>
<evidence type="ECO:0000256" key="10">
    <source>
        <dbReference type="PROSITE-ProRule" id="PRU00175"/>
    </source>
</evidence>
<dbReference type="SUPFAM" id="SSF57850">
    <property type="entry name" value="RING/U-box"/>
    <property type="match status" value="2"/>
</dbReference>
<dbReference type="AlphaFoldDB" id="A0A9P5XR67"/>
<dbReference type="Pfam" id="PF13639">
    <property type="entry name" value="zf-RING_2"/>
    <property type="match status" value="1"/>
</dbReference>
<keyword evidence="6" id="KW-0677">Repeat</keyword>
<dbReference type="PROSITE" id="PS51873">
    <property type="entry name" value="TRIAD"/>
    <property type="match status" value="1"/>
</dbReference>
<dbReference type="GO" id="GO:0061630">
    <property type="term" value="F:ubiquitin protein ligase activity"/>
    <property type="evidence" value="ECO:0007669"/>
    <property type="project" value="UniProtKB-EC"/>
</dbReference>
<dbReference type="Gene3D" id="3.30.40.10">
    <property type="entry name" value="Zinc/RING finger domain, C3HC4 (zinc finger)"/>
    <property type="match status" value="1"/>
</dbReference>
<evidence type="ECO:0000256" key="3">
    <source>
        <dbReference type="ARBA" id="ARBA00012251"/>
    </source>
</evidence>
<feature type="domain" description="RING-type" evidence="12">
    <location>
        <begin position="8"/>
        <end position="224"/>
    </location>
</feature>
<dbReference type="InterPro" id="IPR001841">
    <property type="entry name" value="Znf_RING"/>
</dbReference>
<keyword evidence="14" id="KW-1185">Reference proteome</keyword>
<dbReference type="GO" id="GO:0008270">
    <property type="term" value="F:zinc ion binding"/>
    <property type="evidence" value="ECO:0007669"/>
    <property type="project" value="UniProtKB-KW"/>
</dbReference>
<dbReference type="Pfam" id="PF22605">
    <property type="entry name" value="IBR_2"/>
    <property type="match status" value="1"/>
</dbReference>
<evidence type="ECO:0000256" key="1">
    <source>
        <dbReference type="ARBA" id="ARBA00001798"/>
    </source>
</evidence>
<evidence type="ECO:0000256" key="7">
    <source>
        <dbReference type="ARBA" id="ARBA00022771"/>
    </source>
</evidence>
<evidence type="ECO:0000313" key="14">
    <source>
        <dbReference type="Proteomes" id="UP000807342"/>
    </source>
</evidence>
<comment type="catalytic activity">
    <reaction evidence="1">
        <text>[E2 ubiquitin-conjugating enzyme]-S-ubiquitinyl-L-cysteine + [acceptor protein]-L-lysine = [E2 ubiquitin-conjugating enzyme]-L-cysteine + [acceptor protein]-N(6)-ubiquitinyl-L-lysine.</text>
        <dbReference type="EC" id="2.3.2.31"/>
    </reaction>
</comment>
<dbReference type="InterPro" id="IPR044066">
    <property type="entry name" value="TRIAD_supradom"/>
</dbReference>
<dbReference type="CDD" id="cd22584">
    <property type="entry name" value="Rcat_RBR_unk"/>
    <property type="match status" value="1"/>
</dbReference>
<dbReference type="SMART" id="SM00184">
    <property type="entry name" value="RING"/>
    <property type="match status" value="2"/>
</dbReference>
<dbReference type="OrthoDB" id="1431934at2759"/>
<dbReference type="GO" id="GO:0016567">
    <property type="term" value="P:protein ubiquitination"/>
    <property type="evidence" value="ECO:0007669"/>
    <property type="project" value="InterPro"/>
</dbReference>
<dbReference type="PROSITE" id="PS50089">
    <property type="entry name" value="ZF_RING_2"/>
    <property type="match status" value="1"/>
</dbReference>
<organism evidence="13 14">
    <name type="scientific">Macrolepiota fuliginosa MF-IS2</name>
    <dbReference type="NCBI Taxonomy" id="1400762"/>
    <lineage>
        <taxon>Eukaryota</taxon>
        <taxon>Fungi</taxon>
        <taxon>Dikarya</taxon>
        <taxon>Basidiomycota</taxon>
        <taxon>Agaricomycotina</taxon>
        <taxon>Agaricomycetes</taxon>
        <taxon>Agaricomycetidae</taxon>
        <taxon>Agaricales</taxon>
        <taxon>Agaricineae</taxon>
        <taxon>Agaricaceae</taxon>
        <taxon>Macrolepiota</taxon>
    </lineage>
</organism>
<dbReference type="Proteomes" id="UP000807342">
    <property type="component" value="Unassembled WGS sequence"/>
</dbReference>
<evidence type="ECO:0000313" key="13">
    <source>
        <dbReference type="EMBL" id="KAF9454220.1"/>
    </source>
</evidence>
<dbReference type="InterPro" id="IPR054694">
    <property type="entry name" value="Parkin-like_IBR"/>
</dbReference>
<dbReference type="PROSITE" id="PS00518">
    <property type="entry name" value="ZF_RING_1"/>
    <property type="match status" value="1"/>
</dbReference>
<evidence type="ECO:0000256" key="9">
    <source>
        <dbReference type="ARBA" id="ARBA00022833"/>
    </source>
</evidence>
<dbReference type="Gene3D" id="1.20.120.1750">
    <property type="match status" value="1"/>
</dbReference>
<accession>A0A9P5XR67</accession>
<dbReference type="InterPro" id="IPR013083">
    <property type="entry name" value="Znf_RING/FYVE/PHD"/>
</dbReference>
<dbReference type="InterPro" id="IPR017907">
    <property type="entry name" value="Znf_RING_CS"/>
</dbReference>